<sequence>MPLRRTAPRALPHAARRPLSACLAGAALACLLSCSGGGTPSAGAPGLGDRLFPAAGNGGYDVTHYGLDLSYDPGSGRLSGTALITATATRDLSSFDLDLAGLTVSRVGVDGRTARATRSGTELTVRPARTLRRGARFETTVAYAGVPRLVTDPDGSHEGWFRTDDGALALGEPVGSMAWFPGDDHPSDKAAFDLTMSVPDGLTAVSNGELAGTRTAGGRTAFHWHSAAPMATYLATVGIGHYTVTRSRTPGGVALYTAVDPRSDDPRTAAALRRLPQIVDWESGLFGSYPFGSAGAVVDHLPSGQVGYALETQNRPVFPGDGDGPAVAVPTLVHELSHQWFGDSVTPSSWQDMWLNEGFATYATWLWEEREDGVPVSRSAAAAFADPAAWAFPPAAPPTAADVSARPVYDRGALVLYQLHQALGDAAFAKLLRGWPAAHFHGNASTADFTAYCAGLTTRDLKPLFATWLYGTAEPARL</sequence>
<dbReference type="PANTHER" id="PTHR11533">
    <property type="entry name" value="PROTEASE M1 ZINC METALLOPROTEASE"/>
    <property type="match status" value="1"/>
</dbReference>
<dbReference type="GO" id="GO:0008270">
    <property type="term" value="F:zinc ion binding"/>
    <property type="evidence" value="ECO:0007669"/>
    <property type="project" value="InterPro"/>
</dbReference>
<evidence type="ECO:0000256" key="2">
    <source>
        <dbReference type="ARBA" id="ARBA00001947"/>
    </source>
</evidence>
<gene>
    <name evidence="16" type="ORF">SAMN05216499_104194</name>
</gene>
<dbReference type="InterPro" id="IPR027268">
    <property type="entry name" value="Peptidase_M4/M1_CTD_sf"/>
</dbReference>
<dbReference type="InterPro" id="IPR050344">
    <property type="entry name" value="Peptidase_M1_aminopeptidases"/>
</dbReference>
<keyword evidence="17" id="KW-1185">Reference proteome</keyword>
<dbReference type="SUPFAM" id="SSF63737">
    <property type="entry name" value="Leukotriene A4 hydrolase N-terminal domain"/>
    <property type="match status" value="1"/>
</dbReference>
<evidence type="ECO:0000259" key="15">
    <source>
        <dbReference type="Pfam" id="PF17900"/>
    </source>
</evidence>
<name>A0A1M7AUC4_9ACTN</name>
<comment type="catalytic activity">
    <reaction evidence="1">
        <text>Release of an N-terminal amino acid, Xaa-|-Yaa- from a peptide, amide or arylamide. Xaa is preferably Ala, but may be most amino acids including Pro (slow action). When a terminal hydrophobic residue is followed by a prolyl residue, the two may be released as an intact Xaa-Pro dipeptide.</text>
        <dbReference type="EC" id="3.4.11.2"/>
    </reaction>
</comment>
<evidence type="ECO:0000256" key="1">
    <source>
        <dbReference type="ARBA" id="ARBA00000098"/>
    </source>
</evidence>
<protein>
    <recommendedName>
        <fullName evidence="5">Aminopeptidase N</fullName>
        <ecNumber evidence="4">3.4.11.2</ecNumber>
    </recommendedName>
    <alternativeName>
        <fullName evidence="11">Alanine aminopeptidase</fullName>
    </alternativeName>
    <alternativeName>
        <fullName evidence="12">Lysyl aminopeptidase</fullName>
    </alternativeName>
</protein>
<dbReference type="InterPro" id="IPR045357">
    <property type="entry name" value="Aminopeptidase_N-like_N"/>
</dbReference>
<evidence type="ECO:0000256" key="8">
    <source>
        <dbReference type="ARBA" id="ARBA00022801"/>
    </source>
</evidence>
<reference evidence="16 17" key="1">
    <citation type="submission" date="2016-11" db="EMBL/GenBank/DDBJ databases">
        <authorList>
            <person name="Jaros S."/>
            <person name="Januszkiewicz K."/>
            <person name="Wedrychowicz H."/>
        </authorList>
    </citation>
    <scope>NUCLEOTIDE SEQUENCE [LARGE SCALE GENOMIC DNA]</scope>
    <source>
        <strain evidence="16 17">CGMCC 4.2025</strain>
    </source>
</reference>
<evidence type="ECO:0000259" key="14">
    <source>
        <dbReference type="Pfam" id="PF01433"/>
    </source>
</evidence>
<dbReference type="PANTHER" id="PTHR11533:SF297">
    <property type="entry name" value="AMINOPEPTIDASE N"/>
    <property type="match status" value="1"/>
</dbReference>
<keyword evidence="8" id="KW-0378">Hydrolase</keyword>
<organism evidence="16 17">
    <name type="scientific">Actinacidiphila paucisporea</name>
    <dbReference type="NCBI Taxonomy" id="310782"/>
    <lineage>
        <taxon>Bacteria</taxon>
        <taxon>Bacillati</taxon>
        <taxon>Actinomycetota</taxon>
        <taxon>Actinomycetes</taxon>
        <taxon>Kitasatosporales</taxon>
        <taxon>Streptomycetaceae</taxon>
        <taxon>Actinacidiphila</taxon>
    </lineage>
</organism>
<dbReference type="CDD" id="cd09603">
    <property type="entry name" value="M1_APN_like"/>
    <property type="match status" value="1"/>
</dbReference>
<comment type="similarity">
    <text evidence="3">Belongs to the peptidase M1 family.</text>
</comment>
<comment type="cofactor">
    <cofactor evidence="2">
        <name>Zn(2+)</name>
        <dbReference type="ChEBI" id="CHEBI:29105"/>
    </cofactor>
</comment>
<dbReference type="PROSITE" id="PS51257">
    <property type="entry name" value="PROKAR_LIPOPROTEIN"/>
    <property type="match status" value="1"/>
</dbReference>
<feature type="domain" description="Peptidase M1 membrane alanine aminopeptidase" evidence="14">
    <location>
        <begin position="331"/>
        <end position="468"/>
    </location>
</feature>
<dbReference type="RefSeq" id="WP_235001982.1">
    <property type="nucleotide sequence ID" value="NZ_FRBI01000004.1"/>
</dbReference>
<dbReference type="EC" id="3.4.11.2" evidence="4"/>
<feature type="domain" description="Aminopeptidase N-like N-terminal" evidence="15">
    <location>
        <begin position="63"/>
        <end position="234"/>
    </location>
</feature>
<dbReference type="SUPFAM" id="SSF55486">
    <property type="entry name" value="Metalloproteases ('zincins'), catalytic domain"/>
    <property type="match status" value="1"/>
</dbReference>
<keyword evidence="13" id="KW-0732">Signal</keyword>
<keyword evidence="9" id="KW-0862">Zinc</keyword>
<dbReference type="InterPro" id="IPR014782">
    <property type="entry name" value="Peptidase_M1_dom"/>
</dbReference>
<feature type="signal peptide" evidence="13">
    <location>
        <begin position="1"/>
        <end position="29"/>
    </location>
</feature>
<evidence type="ECO:0000256" key="4">
    <source>
        <dbReference type="ARBA" id="ARBA00012564"/>
    </source>
</evidence>
<dbReference type="Pfam" id="PF01433">
    <property type="entry name" value="Peptidase_M1"/>
    <property type="match status" value="1"/>
</dbReference>
<evidence type="ECO:0000256" key="9">
    <source>
        <dbReference type="ARBA" id="ARBA00022833"/>
    </source>
</evidence>
<evidence type="ECO:0000256" key="3">
    <source>
        <dbReference type="ARBA" id="ARBA00010136"/>
    </source>
</evidence>
<keyword evidence="6" id="KW-0645">Protease</keyword>
<keyword evidence="7" id="KW-0479">Metal-binding</keyword>
<evidence type="ECO:0000256" key="12">
    <source>
        <dbReference type="ARBA" id="ARBA00031533"/>
    </source>
</evidence>
<dbReference type="Pfam" id="PF17900">
    <property type="entry name" value="Peptidase_M1_N"/>
    <property type="match status" value="1"/>
</dbReference>
<dbReference type="GO" id="GO:0008237">
    <property type="term" value="F:metallopeptidase activity"/>
    <property type="evidence" value="ECO:0007669"/>
    <property type="project" value="UniProtKB-KW"/>
</dbReference>
<evidence type="ECO:0000256" key="7">
    <source>
        <dbReference type="ARBA" id="ARBA00022723"/>
    </source>
</evidence>
<evidence type="ECO:0000313" key="17">
    <source>
        <dbReference type="Proteomes" id="UP000184111"/>
    </source>
</evidence>
<evidence type="ECO:0000256" key="6">
    <source>
        <dbReference type="ARBA" id="ARBA00022670"/>
    </source>
</evidence>
<dbReference type="Proteomes" id="UP000184111">
    <property type="component" value="Unassembled WGS sequence"/>
</dbReference>
<evidence type="ECO:0000256" key="11">
    <source>
        <dbReference type="ARBA" id="ARBA00029811"/>
    </source>
</evidence>
<dbReference type="InterPro" id="IPR001930">
    <property type="entry name" value="Peptidase_M1"/>
</dbReference>
<dbReference type="STRING" id="310782.SAMN05216499_104194"/>
<dbReference type="GO" id="GO:0016285">
    <property type="term" value="F:alanyl aminopeptidase activity"/>
    <property type="evidence" value="ECO:0007669"/>
    <property type="project" value="UniProtKB-EC"/>
</dbReference>
<evidence type="ECO:0000313" key="16">
    <source>
        <dbReference type="EMBL" id="SHL46226.1"/>
    </source>
</evidence>
<evidence type="ECO:0000256" key="13">
    <source>
        <dbReference type="SAM" id="SignalP"/>
    </source>
</evidence>
<dbReference type="PRINTS" id="PR00756">
    <property type="entry name" value="ALADIPTASE"/>
</dbReference>
<accession>A0A1M7AUC4</accession>
<evidence type="ECO:0000256" key="10">
    <source>
        <dbReference type="ARBA" id="ARBA00023049"/>
    </source>
</evidence>
<keyword evidence="10" id="KW-0482">Metalloprotease</keyword>
<evidence type="ECO:0000256" key="5">
    <source>
        <dbReference type="ARBA" id="ARBA00015611"/>
    </source>
</evidence>
<dbReference type="EMBL" id="FRBI01000004">
    <property type="protein sequence ID" value="SHL46226.1"/>
    <property type="molecule type" value="Genomic_DNA"/>
</dbReference>
<dbReference type="AlphaFoldDB" id="A0A1M7AUC4"/>
<dbReference type="InterPro" id="IPR042097">
    <property type="entry name" value="Aminopeptidase_N-like_N_sf"/>
</dbReference>
<feature type="chain" id="PRO_5039683016" description="Aminopeptidase N" evidence="13">
    <location>
        <begin position="30"/>
        <end position="478"/>
    </location>
</feature>
<dbReference type="GO" id="GO:0006508">
    <property type="term" value="P:proteolysis"/>
    <property type="evidence" value="ECO:0007669"/>
    <property type="project" value="UniProtKB-KW"/>
</dbReference>
<dbReference type="Gene3D" id="1.10.390.10">
    <property type="entry name" value="Neutral Protease Domain 2"/>
    <property type="match status" value="1"/>
</dbReference>
<proteinExistence type="inferred from homology"/>
<dbReference type="Gene3D" id="2.60.40.1730">
    <property type="entry name" value="tricorn interacting facor f3 domain"/>
    <property type="match status" value="1"/>
</dbReference>